<comment type="caution">
    <text evidence="1">The sequence shown here is derived from an EMBL/GenBank/DDBJ whole genome shotgun (WGS) entry which is preliminary data.</text>
</comment>
<dbReference type="EMBL" id="SMAS01000014">
    <property type="protein sequence ID" value="TCT28904.1"/>
    <property type="molecule type" value="Genomic_DNA"/>
</dbReference>
<evidence type="ECO:0000313" key="1">
    <source>
        <dbReference type="EMBL" id="TCT28904.1"/>
    </source>
</evidence>
<dbReference type="Proteomes" id="UP000295055">
    <property type="component" value="Unassembled WGS sequence"/>
</dbReference>
<dbReference type="AlphaFoldDB" id="A0A4R3ND20"/>
<proteinExistence type="predicted"/>
<protein>
    <submittedName>
        <fullName evidence="1">Uncharacterized protein</fullName>
    </submittedName>
</protein>
<dbReference type="OrthoDB" id="6465939at2"/>
<organism evidence="1 2">
    <name type="scientific">Providencia alcalifaciens</name>
    <dbReference type="NCBI Taxonomy" id="126385"/>
    <lineage>
        <taxon>Bacteria</taxon>
        <taxon>Pseudomonadati</taxon>
        <taxon>Pseudomonadota</taxon>
        <taxon>Gammaproteobacteria</taxon>
        <taxon>Enterobacterales</taxon>
        <taxon>Morganellaceae</taxon>
        <taxon>Providencia</taxon>
    </lineage>
</organism>
<evidence type="ECO:0000313" key="2">
    <source>
        <dbReference type="Proteomes" id="UP000295055"/>
    </source>
</evidence>
<gene>
    <name evidence="1" type="ORF">EC835_11435</name>
</gene>
<name>A0A4R3ND20_9GAMM</name>
<sequence>MIYGGVDYVFTDRNYSDEKIEMAIQFLINKHGEFYHFDISLMTVENFHHGKLWNVGVDQARGNNGMQGEIHRVLSETTY</sequence>
<reference evidence="1 2" key="1">
    <citation type="submission" date="2019-03" db="EMBL/GenBank/DDBJ databases">
        <title>Genomic analyses of the natural microbiome of Caenorhabditis elegans.</title>
        <authorList>
            <person name="Samuel B."/>
        </authorList>
    </citation>
    <scope>NUCLEOTIDE SEQUENCE [LARGE SCALE GENOMIC DNA]</scope>
    <source>
        <strain evidence="1 2">JUb102</strain>
    </source>
</reference>
<accession>A0A4R3ND20</accession>